<keyword evidence="2" id="KW-0378">Hydrolase</keyword>
<dbReference type="Pfam" id="PF20091">
    <property type="entry name" value="Abhydrolase_10"/>
    <property type="match status" value="1"/>
</dbReference>
<dbReference type="InterPro" id="IPR045394">
    <property type="entry name" value="Abhydrolase_dom"/>
</dbReference>
<evidence type="ECO:0000313" key="2">
    <source>
        <dbReference type="EMBL" id="MEX1667267.1"/>
    </source>
</evidence>
<organism evidence="2 3">
    <name type="scientific">Zhongshania guokunii</name>
    <dbReference type="NCBI Taxonomy" id="641783"/>
    <lineage>
        <taxon>Bacteria</taxon>
        <taxon>Pseudomonadati</taxon>
        <taxon>Pseudomonadota</taxon>
        <taxon>Gammaproteobacteria</taxon>
        <taxon>Cellvibrionales</taxon>
        <taxon>Spongiibacteraceae</taxon>
        <taxon>Zhongshania</taxon>
    </lineage>
</organism>
<dbReference type="Proteomes" id="UP001557485">
    <property type="component" value="Unassembled WGS sequence"/>
</dbReference>
<evidence type="ECO:0000259" key="1">
    <source>
        <dbReference type="Pfam" id="PF20091"/>
    </source>
</evidence>
<protein>
    <submittedName>
        <fullName evidence="2">Alpha/beta hydrolase domain-containing protein</fullName>
    </submittedName>
</protein>
<feature type="domain" description="Alpha/beta hydrolase" evidence="1">
    <location>
        <begin position="14"/>
        <end position="437"/>
    </location>
</feature>
<dbReference type="GO" id="GO:0016787">
    <property type="term" value="F:hydrolase activity"/>
    <property type="evidence" value="ECO:0007669"/>
    <property type="project" value="UniProtKB-KW"/>
</dbReference>
<reference evidence="2 3" key="1">
    <citation type="journal article" date="2011" name="Int. J. Syst. Evol. Microbiol.">
        <title>Zhongshania antarctica gen. nov., sp. nov. and Zhongshania guokunii sp. nov., gammaproteobacteria respectively isolated from coastal attached (fast) ice and surface seawater of the Antarctic.</title>
        <authorList>
            <person name="Li H.J."/>
            <person name="Zhang X.Y."/>
            <person name="Chen C.X."/>
            <person name="Zhang Y.J."/>
            <person name="Gao Z.M."/>
            <person name="Yu Y."/>
            <person name="Chen X.L."/>
            <person name="Chen B."/>
            <person name="Zhang Y.Z."/>
        </authorList>
    </citation>
    <scope>NUCLEOTIDE SEQUENCE [LARGE SCALE GENOMIC DNA]</scope>
    <source>
        <strain evidence="2 3">ZS6-22T</strain>
    </source>
</reference>
<dbReference type="EMBL" id="JBFRYA010000001">
    <property type="protein sequence ID" value="MEX1667267.1"/>
    <property type="molecule type" value="Genomic_DNA"/>
</dbReference>
<name>A0ABV3U054_9GAMM</name>
<evidence type="ECO:0000313" key="3">
    <source>
        <dbReference type="Proteomes" id="UP001557485"/>
    </source>
</evidence>
<dbReference type="RefSeq" id="WP_368379605.1">
    <property type="nucleotide sequence ID" value="NZ_JBFRYA010000001.1"/>
</dbReference>
<comment type="caution">
    <text evidence="2">The sequence shown here is derived from an EMBL/GenBank/DDBJ whole genome shotgun (WGS) entry which is preliminary data.</text>
</comment>
<keyword evidence="3" id="KW-1185">Reference proteome</keyword>
<gene>
    <name evidence="2" type="ORF">AB4876_00010</name>
</gene>
<proteinExistence type="predicted"/>
<sequence>MPVASVNGPILNDAGLKGRPYGTTLDHLAPIEPYDYIQEEFFFTGTAQERDEDGALSGGPAAPFTSRILVKRPRKASDFNGTVILEWYNNTGQSDSDVLWTAAHDMLMREGFVHVGVSAQQVGVSGNGPLALKNWDPVRYAELSHPGDAYAWDVYAQAGRVLFSPDTGPTILADLVPKRMIAGGESQSSFRLVAYSDVIQREHVMFDGFFLHTGPVAGKGVDDVGVPVMHFITETEIDGVLALETGGAILDYTTPITTTVLPPAAPPYGPDRGLIRVWEVAGGSHFDKQLWAYTTAFAAREASSPADLAVEIEQPVFCGLPMNELGQGRATAAALHHLNIWVTTGNAPESRPRLELDDNFRIVRDAAGLPQGGIRLPPVAAPIGINRGDECVFWGSFQAFLPTEIQARYPTHQAYINAVSAAALNNVKEGTLLPEEALLYIQEAEERSTYWLSE</sequence>
<accession>A0ABV3U054</accession>